<dbReference type="EMBL" id="CP034159">
    <property type="protein sequence ID" value="AZI33922.1"/>
    <property type="molecule type" value="Genomic_DNA"/>
</dbReference>
<dbReference type="GO" id="GO:0008237">
    <property type="term" value="F:metallopeptidase activity"/>
    <property type="evidence" value="ECO:0007669"/>
    <property type="project" value="UniProtKB-KW"/>
</dbReference>
<dbReference type="PROSITE" id="PS01302">
    <property type="entry name" value="UPF0758"/>
    <property type="match status" value="1"/>
</dbReference>
<dbReference type="Pfam" id="PF04002">
    <property type="entry name" value="RadC"/>
    <property type="match status" value="1"/>
</dbReference>
<accession>A0A3G8XL47</accession>
<feature type="domain" description="RadC-like JAB" evidence="3">
    <location>
        <begin position="180"/>
        <end position="295"/>
    </location>
</feature>
<evidence type="ECO:0000313" key="4">
    <source>
        <dbReference type="EMBL" id="AZI33922.1"/>
    </source>
</evidence>
<dbReference type="InterPro" id="IPR001405">
    <property type="entry name" value="UPF0758"/>
</dbReference>
<protein>
    <recommendedName>
        <fullName evidence="3">RadC-like JAB domain-containing protein</fullName>
    </recommendedName>
</protein>
<dbReference type="AlphaFoldDB" id="A0A3G8XL47"/>
<dbReference type="Proteomes" id="UP000270185">
    <property type="component" value="Chromosome"/>
</dbReference>
<evidence type="ECO:0000259" key="3">
    <source>
        <dbReference type="Pfam" id="PF04002"/>
    </source>
</evidence>
<dbReference type="Gene3D" id="3.40.140.10">
    <property type="entry name" value="Cytidine Deaminase, domain 2"/>
    <property type="match status" value="1"/>
</dbReference>
<dbReference type="PANTHER" id="PTHR30471:SF3">
    <property type="entry name" value="UPF0758 PROTEIN YEES-RELATED"/>
    <property type="match status" value="1"/>
</dbReference>
<sequence>MSITLDVGKYNENKESPGFQKMDFESIDEAIANLEFMKMGFNYFKNGESLKVRLEEGSKVHLIDYDAVVPINELRQELYEKYDKNLGQDEQQIQTDNTAEKKKLSANSNFAFEEDETTHYAKTSSGEKLPFKLFNAGDTGAGSNLLREPQDSLQSTDFALIERRFAENKSLQLFGNEKITSVDDVAWLFKSLENEAVEHAFLVYDFKDKGYFVQHISTGTFDAAFVDNRLMIGNVLEVNPSSITLVHNHPSGNLKVSKADIDCIRKLRAALDDSDIIVNDGVIINLRSGQYVVFNEIFEDKMAMKSNPNAFQEIQPYSFSKQVLVENYQPEKITSSADIAKFITSQKFGVSDKTEMLIINNQLNIVGKFIMPPENQVGFIIGKVAKFGGNKCILYGNNITPEEVNKYNEKLQFSNIEILDGLKFKSENGRKMYDSFADSGLINSVSNKLGTTNEAEVKYTSKPEEIKLSLLDKIKIPKSEAYKGFVKELKESSPEFFFRDGERVFTAQEKKFQLYYSQNQKKILSEDPFRLSELSSDDSLTKSFSIKTIPEVLKNLKNISFSENQTYTLTEGKGMKKFFISSPEDLKSAIDFLSNRQSTIHITINNNNLKSEIMENKEFDQVDYLQNQLKYLGFGESEKFHKDLKAGIDSVENQFELKTSSDRASLGNEVDFTLKFNKTESGGVFLNSYKAVLNNDKGEEISQNFKVNRENTFTAKEAVNLLEGRSVKIEFTNPKTEQLEPAFVKLNFAEPKSENGNYNFQNFYKNYGVDTDQIVEKSNLIFDKPEYRESTIKSLEKGNVVKVKFEIDDNVVEGKAVLNPQYKNLSIYDNEMNRINTNKPLEGLENDNKHDKGNVKEQSIKR</sequence>
<dbReference type="InterPro" id="IPR025657">
    <property type="entry name" value="RadC_JAB"/>
</dbReference>
<dbReference type="OrthoDB" id="6372253at2"/>
<keyword evidence="1" id="KW-0378">Hydrolase</keyword>
<dbReference type="PANTHER" id="PTHR30471">
    <property type="entry name" value="DNA REPAIR PROTEIN RADC"/>
    <property type="match status" value="1"/>
</dbReference>
<keyword evidence="1" id="KW-0645">Protease</keyword>
<name>A0A3G8XL47_9FLAO</name>
<feature type="compositionally biased region" description="Basic and acidic residues" evidence="2">
    <location>
        <begin position="846"/>
        <end position="862"/>
    </location>
</feature>
<dbReference type="KEGG" id="ccas:EIB73_12315"/>
<reference evidence="5" key="1">
    <citation type="submission" date="2018-11" db="EMBL/GenBank/DDBJ databases">
        <title>Proposal to divide the Flavobacteriaceae and reorganize its genera based on Amino Acid Identity values calculated from whole genome sequences.</title>
        <authorList>
            <person name="Nicholson A.C."/>
            <person name="Gulvik C.A."/>
            <person name="Whitney A.M."/>
            <person name="Humrighouse B.W."/>
            <person name="Bell M."/>
            <person name="Holmes B."/>
            <person name="Steigerwalt A.G."/>
            <person name="Villarma A."/>
            <person name="Sheth M."/>
            <person name="Batra D."/>
            <person name="Pryor J."/>
            <person name="Bernardet J.-F."/>
            <person name="Hugo C."/>
            <person name="Kampfer P."/>
            <person name="Newman J.D."/>
            <person name="McQuiston J.R."/>
        </authorList>
    </citation>
    <scope>NUCLEOTIDE SEQUENCE [LARGE SCALE GENOMIC DNA]</scope>
    <source>
        <strain evidence="5">G0081</strain>
    </source>
</reference>
<dbReference type="InterPro" id="IPR020891">
    <property type="entry name" value="UPF0758_CS"/>
</dbReference>
<dbReference type="RefSeq" id="WP_125025559.1">
    <property type="nucleotide sequence ID" value="NZ_CP034159.1"/>
</dbReference>
<proteinExistence type="predicted"/>
<gene>
    <name evidence="4" type="ORF">EIB73_12315</name>
</gene>
<keyword evidence="5" id="KW-1185">Reference proteome</keyword>
<evidence type="ECO:0000313" key="5">
    <source>
        <dbReference type="Proteomes" id="UP000270185"/>
    </source>
</evidence>
<evidence type="ECO:0000256" key="2">
    <source>
        <dbReference type="SAM" id="MobiDB-lite"/>
    </source>
</evidence>
<keyword evidence="1" id="KW-0482">Metalloprotease</keyword>
<organism evidence="4 5">
    <name type="scientific">Kaistella carnis</name>
    <dbReference type="NCBI Taxonomy" id="1241979"/>
    <lineage>
        <taxon>Bacteria</taxon>
        <taxon>Pseudomonadati</taxon>
        <taxon>Bacteroidota</taxon>
        <taxon>Flavobacteriia</taxon>
        <taxon>Flavobacteriales</taxon>
        <taxon>Weeksellaceae</taxon>
        <taxon>Chryseobacterium group</taxon>
        <taxon>Kaistella</taxon>
    </lineage>
</organism>
<evidence type="ECO:0000256" key="1">
    <source>
        <dbReference type="ARBA" id="ARBA00023049"/>
    </source>
</evidence>
<feature type="region of interest" description="Disordered" evidence="2">
    <location>
        <begin position="838"/>
        <end position="862"/>
    </location>
</feature>